<dbReference type="CDD" id="cd00321">
    <property type="entry name" value="SO_family_Moco"/>
    <property type="match status" value="1"/>
</dbReference>
<gene>
    <name evidence="3" type="ORF">DM868_09435</name>
</gene>
<feature type="transmembrane region" description="Helical" evidence="1">
    <location>
        <begin position="20"/>
        <end position="41"/>
    </location>
</feature>
<organism evidence="3 4">
    <name type="scientific">Natronomonas salsuginis</name>
    <dbReference type="NCBI Taxonomy" id="2217661"/>
    <lineage>
        <taxon>Archaea</taxon>
        <taxon>Methanobacteriati</taxon>
        <taxon>Methanobacteriota</taxon>
        <taxon>Stenosarchaea group</taxon>
        <taxon>Halobacteria</taxon>
        <taxon>Halobacteriales</taxon>
        <taxon>Natronomonadaceae</taxon>
        <taxon>Natronomonas</taxon>
    </lineage>
</organism>
<keyword evidence="4" id="KW-1185">Reference proteome</keyword>
<evidence type="ECO:0000313" key="4">
    <source>
        <dbReference type="Proteomes" id="UP000308037"/>
    </source>
</evidence>
<dbReference type="InterPro" id="IPR036374">
    <property type="entry name" value="OxRdtase_Mopterin-bd_sf"/>
</dbReference>
<dbReference type="GO" id="GO:0016491">
    <property type="term" value="F:oxidoreductase activity"/>
    <property type="evidence" value="ECO:0007669"/>
    <property type="project" value="InterPro"/>
</dbReference>
<reference evidence="3 4" key="1">
    <citation type="submission" date="2019-04" db="EMBL/GenBank/DDBJ databases">
        <title>Natronomonas sp. F20-122 a newhaloarchaeon isolated from a saline saltern of Isla Bacuta, Huelva, Spain.</title>
        <authorList>
            <person name="Duran-Viseras A."/>
            <person name="Sanchez-Porro C."/>
            <person name="Ventosa A."/>
        </authorList>
    </citation>
    <scope>NUCLEOTIDE SEQUENCE [LARGE SCALE GENOMIC DNA]</scope>
    <source>
        <strain evidence="3 4">F20-122</strain>
    </source>
</reference>
<dbReference type="Gene3D" id="3.90.420.10">
    <property type="entry name" value="Oxidoreductase, molybdopterin-binding domain"/>
    <property type="match status" value="1"/>
</dbReference>
<dbReference type="InterPro" id="IPR000572">
    <property type="entry name" value="OxRdtase_Mopterin-bd_dom"/>
</dbReference>
<dbReference type="RefSeq" id="WP_137276632.1">
    <property type="nucleotide sequence ID" value="NZ_QKNX01000003.1"/>
</dbReference>
<dbReference type="InterPro" id="IPR008335">
    <property type="entry name" value="Mopterin_OxRdtase_euk"/>
</dbReference>
<protein>
    <submittedName>
        <fullName evidence="3">Sulfite oxidase</fullName>
    </submittedName>
</protein>
<proteinExistence type="predicted"/>
<feature type="transmembrane region" description="Helical" evidence="1">
    <location>
        <begin position="87"/>
        <end position="108"/>
    </location>
</feature>
<keyword evidence="1" id="KW-1133">Transmembrane helix</keyword>
<evidence type="ECO:0000313" key="3">
    <source>
        <dbReference type="EMBL" id="TKR25625.1"/>
    </source>
</evidence>
<feature type="domain" description="Oxidoreductase molybdopterin-binding" evidence="2">
    <location>
        <begin position="214"/>
        <end position="353"/>
    </location>
</feature>
<accession>A0A4U5JAN5</accession>
<dbReference type="PANTHER" id="PTHR43032">
    <property type="entry name" value="PROTEIN-METHIONINE-SULFOXIDE REDUCTASE"/>
    <property type="match status" value="1"/>
</dbReference>
<keyword evidence="1" id="KW-0472">Membrane</keyword>
<dbReference type="EMBL" id="QKNX01000003">
    <property type="protein sequence ID" value="TKR25625.1"/>
    <property type="molecule type" value="Genomic_DNA"/>
</dbReference>
<dbReference type="AlphaFoldDB" id="A0A4U5JAN5"/>
<name>A0A4U5JAN5_9EURY</name>
<feature type="transmembrane region" description="Helical" evidence="1">
    <location>
        <begin position="155"/>
        <end position="172"/>
    </location>
</feature>
<sequence length="362" mass="39390">MSSVADRLVRYAPPPRAVDWSILVVVLFSAGTGLYSFTVGVPDGFGWLWVWSHRVVGVVLVPLLAFKIARVRQRLTDPGRWQRSTALSVATLIVASATLATGVAWGVVGLVWIAVWPLLAVHVGLGLLLVPLILAHMRTRFRLPRRRDVAERRVALKYFGLLAAGALAVRLGDAATRIAGAPGADRRFTGSKPTEGEGNGSFPVTMWVADDPDPIDVSSYELRVRGLVETPLRLDYADLVDGPTATEEALLDCTSGWYTVQSWGGIRVGDLLDSVAVDESAAYVRFVSVTGYRWSLPIEEARDALLATHVGGERLTHGHGAPVRLVAPGRRGFQWVKWVTRIDVREGSDPAQWIVTLVSGFD</sequence>
<dbReference type="PRINTS" id="PR00407">
    <property type="entry name" value="EUMOPTERIN"/>
</dbReference>
<dbReference type="Pfam" id="PF00174">
    <property type="entry name" value="Oxidored_molyb"/>
    <property type="match status" value="1"/>
</dbReference>
<dbReference type="Proteomes" id="UP000308037">
    <property type="component" value="Unassembled WGS sequence"/>
</dbReference>
<feature type="transmembrane region" description="Helical" evidence="1">
    <location>
        <begin position="47"/>
        <end position="66"/>
    </location>
</feature>
<dbReference type="OrthoDB" id="24039at2157"/>
<evidence type="ECO:0000259" key="2">
    <source>
        <dbReference type="Pfam" id="PF00174"/>
    </source>
</evidence>
<comment type="caution">
    <text evidence="3">The sequence shown here is derived from an EMBL/GenBank/DDBJ whole genome shotgun (WGS) entry which is preliminary data.</text>
</comment>
<feature type="transmembrane region" description="Helical" evidence="1">
    <location>
        <begin position="114"/>
        <end position="134"/>
    </location>
</feature>
<dbReference type="SUPFAM" id="SSF56524">
    <property type="entry name" value="Oxidoreductase molybdopterin-binding domain"/>
    <property type="match status" value="1"/>
</dbReference>
<keyword evidence="1" id="KW-0812">Transmembrane</keyword>
<evidence type="ECO:0000256" key="1">
    <source>
        <dbReference type="SAM" id="Phobius"/>
    </source>
</evidence>